<feature type="domain" description="Oxidoreductase-like" evidence="2">
    <location>
        <begin position="129"/>
        <end position="172"/>
    </location>
</feature>
<organism evidence="3 4">
    <name type="scientific">Dendryphion nanum</name>
    <dbReference type="NCBI Taxonomy" id="256645"/>
    <lineage>
        <taxon>Eukaryota</taxon>
        <taxon>Fungi</taxon>
        <taxon>Dikarya</taxon>
        <taxon>Ascomycota</taxon>
        <taxon>Pezizomycotina</taxon>
        <taxon>Dothideomycetes</taxon>
        <taxon>Pleosporomycetidae</taxon>
        <taxon>Pleosporales</taxon>
        <taxon>Torulaceae</taxon>
        <taxon>Dendryphion</taxon>
    </lineage>
</organism>
<protein>
    <submittedName>
        <fullName evidence="3">Oxidoreductase-like protein</fullName>
    </submittedName>
</protein>
<dbReference type="AlphaFoldDB" id="A0A9P9EKM8"/>
<evidence type="ECO:0000313" key="3">
    <source>
        <dbReference type="EMBL" id="KAH7138786.1"/>
    </source>
</evidence>
<dbReference type="InterPro" id="IPR019180">
    <property type="entry name" value="Oxidoreductase-like_N"/>
</dbReference>
<proteinExistence type="predicted"/>
<dbReference type="PANTHER" id="PTHR21193:SF3">
    <property type="entry name" value="OXIDOREDUCTASE-LIKE DOMAIN-CONTAINING PROTEIN 1"/>
    <property type="match status" value="1"/>
</dbReference>
<dbReference type="Pfam" id="PF09791">
    <property type="entry name" value="Oxidored-like"/>
    <property type="match status" value="1"/>
</dbReference>
<evidence type="ECO:0000259" key="2">
    <source>
        <dbReference type="Pfam" id="PF09791"/>
    </source>
</evidence>
<dbReference type="Proteomes" id="UP000700596">
    <property type="component" value="Unassembled WGS sequence"/>
</dbReference>
<dbReference type="PANTHER" id="PTHR21193">
    <property type="entry name" value="OXIDOREDUCTASE-LIKE DOMAIN-CONTAINING PROTEIN 1"/>
    <property type="match status" value="1"/>
</dbReference>
<gene>
    <name evidence="3" type="ORF">B0J11DRAFT_24172</name>
</gene>
<dbReference type="OrthoDB" id="10064411at2759"/>
<keyword evidence="4" id="KW-1185">Reference proteome</keyword>
<accession>A0A9P9EKM8</accession>
<evidence type="ECO:0000256" key="1">
    <source>
        <dbReference type="SAM" id="MobiDB-lite"/>
    </source>
</evidence>
<feature type="region of interest" description="Disordered" evidence="1">
    <location>
        <begin position="180"/>
        <end position="218"/>
    </location>
</feature>
<name>A0A9P9EKM8_9PLEO</name>
<dbReference type="EMBL" id="JAGMWT010000001">
    <property type="protein sequence ID" value="KAH7138786.1"/>
    <property type="molecule type" value="Genomic_DNA"/>
</dbReference>
<dbReference type="InterPro" id="IPR039251">
    <property type="entry name" value="OXLD1"/>
</dbReference>
<feature type="region of interest" description="Disordered" evidence="1">
    <location>
        <begin position="76"/>
        <end position="95"/>
    </location>
</feature>
<dbReference type="GO" id="GO:0005739">
    <property type="term" value="C:mitochondrion"/>
    <property type="evidence" value="ECO:0007669"/>
    <property type="project" value="TreeGrafter"/>
</dbReference>
<sequence length="245" mass="27104">METLVHSAHPLALRRSLCNSCFRAWRNGGSPLRNAGLQNSDRLQRRYKGYIARAGDQAKPIDGFYAELLSRPMKKITPATRTDPEPPPPESLPKTEKEELLQKARVVFGSRLAGPGERRAEIEAKSRNIAGIMVPPRPTEPDNCCMSGCVNCVWDMYRDEMEEWAAKSAEARAVQAKVRASRATQKMSSAPAAASMEEDGGGSDTNWESGGQGNLFDDIPVGIREFMKTEKKLKQRHMAEQAISS</sequence>
<reference evidence="3" key="1">
    <citation type="journal article" date="2021" name="Nat. Commun.">
        <title>Genetic determinants of endophytism in the Arabidopsis root mycobiome.</title>
        <authorList>
            <person name="Mesny F."/>
            <person name="Miyauchi S."/>
            <person name="Thiergart T."/>
            <person name="Pickel B."/>
            <person name="Atanasova L."/>
            <person name="Karlsson M."/>
            <person name="Huettel B."/>
            <person name="Barry K.W."/>
            <person name="Haridas S."/>
            <person name="Chen C."/>
            <person name="Bauer D."/>
            <person name="Andreopoulos W."/>
            <person name="Pangilinan J."/>
            <person name="LaButti K."/>
            <person name="Riley R."/>
            <person name="Lipzen A."/>
            <person name="Clum A."/>
            <person name="Drula E."/>
            <person name="Henrissat B."/>
            <person name="Kohler A."/>
            <person name="Grigoriev I.V."/>
            <person name="Martin F.M."/>
            <person name="Hacquard S."/>
        </authorList>
    </citation>
    <scope>NUCLEOTIDE SEQUENCE</scope>
    <source>
        <strain evidence="3">MPI-CAGE-CH-0243</strain>
    </source>
</reference>
<comment type="caution">
    <text evidence="3">The sequence shown here is derived from an EMBL/GenBank/DDBJ whole genome shotgun (WGS) entry which is preliminary data.</text>
</comment>
<evidence type="ECO:0000313" key="4">
    <source>
        <dbReference type="Proteomes" id="UP000700596"/>
    </source>
</evidence>